<evidence type="ECO:0000313" key="2">
    <source>
        <dbReference type="EMBL" id="TFE90568.1"/>
    </source>
</evidence>
<accession>A0A4Y8Q861</accession>
<organism evidence="2 3">
    <name type="scientific">Paenibacillus athensensis</name>
    <dbReference type="NCBI Taxonomy" id="1967502"/>
    <lineage>
        <taxon>Bacteria</taxon>
        <taxon>Bacillati</taxon>
        <taxon>Bacillota</taxon>
        <taxon>Bacilli</taxon>
        <taxon>Bacillales</taxon>
        <taxon>Paenibacillaceae</taxon>
        <taxon>Paenibacillus</taxon>
    </lineage>
</organism>
<dbReference type="EMBL" id="MYFO01000004">
    <property type="protein sequence ID" value="TFE90568.1"/>
    <property type="molecule type" value="Genomic_DNA"/>
</dbReference>
<dbReference type="Gene3D" id="3.10.450.40">
    <property type="match status" value="2"/>
</dbReference>
<name>A0A4Y8Q861_9BACL</name>
<dbReference type="Proteomes" id="UP000298246">
    <property type="component" value="Unassembled WGS sequence"/>
</dbReference>
<dbReference type="InterPro" id="IPR041401">
    <property type="entry name" value="TseB-like_dom"/>
</dbReference>
<reference evidence="2 3" key="1">
    <citation type="submission" date="2017-03" db="EMBL/GenBank/DDBJ databases">
        <title>Isolation of Levoglucosan Utilizing Bacteria.</title>
        <authorList>
            <person name="Arya A.S."/>
        </authorList>
    </citation>
    <scope>NUCLEOTIDE SEQUENCE [LARGE SCALE GENOMIC DNA]</scope>
    <source>
        <strain evidence="2 3">MEC069</strain>
    </source>
</reference>
<proteinExistence type="predicted"/>
<gene>
    <name evidence="2" type="ORF">B5M42_04690</name>
</gene>
<keyword evidence="3" id="KW-1185">Reference proteome</keyword>
<sequence length="155" mass="17554">MLGLFIAATLIVVLARFYASVQGEHWRDDAQAVNTAYEKSILAKAERVESFYGDEPMHVVFGSDKIGQPVIVWVTANGIHTEMADEAVNEQQIREKMAAKDPALEVLRVLPGELGGNYVWEVFYKKKEAAGVRYFYDYYGFKDGAYLDTYRLSLQ</sequence>
<feature type="domain" description="Cell wall elongation regulator TseB-like" evidence="1">
    <location>
        <begin position="31"/>
        <end position="74"/>
    </location>
</feature>
<dbReference type="OrthoDB" id="2678417at2"/>
<evidence type="ECO:0000259" key="1">
    <source>
        <dbReference type="Pfam" id="PF17881"/>
    </source>
</evidence>
<dbReference type="AlphaFoldDB" id="A0A4Y8Q861"/>
<evidence type="ECO:0000313" key="3">
    <source>
        <dbReference type="Proteomes" id="UP000298246"/>
    </source>
</evidence>
<dbReference type="Pfam" id="PF17881">
    <property type="entry name" value="TseB"/>
    <property type="match status" value="1"/>
</dbReference>
<comment type="caution">
    <text evidence="2">The sequence shown here is derived from an EMBL/GenBank/DDBJ whole genome shotgun (WGS) entry which is preliminary data.</text>
</comment>
<dbReference type="SUPFAM" id="SSF54403">
    <property type="entry name" value="Cystatin/monellin"/>
    <property type="match status" value="2"/>
</dbReference>
<dbReference type="InterPro" id="IPR046350">
    <property type="entry name" value="Cystatin_sf"/>
</dbReference>
<protein>
    <recommendedName>
        <fullName evidence="1">Cell wall elongation regulator TseB-like domain-containing protein</fullName>
    </recommendedName>
</protein>